<evidence type="ECO:0000313" key="2">
    <source>
        <dbReference type="Proteomes" id="UP000300879"/>
    </source>
</evidence>
<gene>
    <name evidence="1" type="ORF">E6C60_1851</name>
</gene>
<sequence length="57" mass="6378">MDKRKVIDAYRQGLFSIQECAQLLGVDKLQLSAVLSSAEGNTAPMHREPSRLYSKVK</sequence>
<dbReference type="RefSeq" id="WP_175415254.1">
    <property type="nucleotide sequence ID" value="NZ_CP040396.1"/>
</dbReference>
<protein>
    <submittedName>
        <fullName evidence="1">Uncharacterized protein</fullName>
    </submittedName>
</protein>
<dbReference type="KEGG" id="palo:E6C60_1851"/>
<dbReference type="EMBL" id="CP040396">
    <property type="protein sequence ID" value="QCT02566.1"/>
    <property type="molecule type" value="Genomic_DNA"/>
</dbReference>
<keyword evidence="2" id="KW-1185">Reference proteome</keyword>
<dbReference type="AlphaFoldDB" id="A0A4P8XIY1"/>
<evidence type="ECO:0000313" key="1">
    <source>
        <dbReference type="EMBL" id="QCT02566.1"/>
    </source>
</evidence>
<proteinExistence type="predicted"/>
<reference evidence="1 2" key="1">
    <citation type="submission" date="2019-05" db="EMBL/GenBank/DDBJ databases">
        <authorList>
            <person name="Chen C."/>
        </authorList>
    </citation>
    <scope>NUCLEOTIDE SEQUENCE [LARGE SCALE GENOMIC DNA]</scope>
    <source>
        <strain evidence="1 2">HB172198</strain>
    </source>
</reference>
<organism evidence="1 2">
    <name type="scientific">Paenibacillus algicola</name>
    <dbReference type="NCBI Taxonomy" id="2565926"/>
    <lineage>
        <taxon>Bacteria</taxon>
        <taxon>Bacillati</taxon>
        <taxon>Bacillota</taxon>
        <taxon>Bacilli</taxon>
        <taxon>Bacillales</taxon>
        <taxon>Paenibacillaceae</taxon>
        <taxon>Paenibacillus</taxon>
    </lineage>
</organism>
<accession>A0A4P8XIY1</accession>
<dbReference type="Proteomes" id="UP000300879">
    <property type="component" value="Chromosome"/>
</dbReference>
<name>A0A4P8XIY1_9BACL</name>